<dbReference type="PANTHER" id="PTHR30349:SF64">
    <property type="entry name" value="PROPHAGE INTEGRASE INTD-RELATED"/>
    <property type="match status" value="1"/>
</dbReference>
<dbReference type="InterPro" id="IPR050090">
    <property type="entry name" value="Tyrosine_recombinase_XerCD"/>
</dbReference>
<dbReference type="InterPro" id="IPR013762">
    <property type="entry name" value="Integrase-like_cat_sf"/>
</dbReference>
<name>A0ABZ3FSW9_9ACTN</name>
<evidence type="ECO:0000256" key="1">
    <source>
        <dbReference type="ARBA" id="ARBA00008857"/>
    </source>
</evidence>
<dbReference type="SUPFAM" id="SSF56349">
    <property type="entry name" value="DNA breaking-rejoining enzymes"/>
    <property type="match status" value="1"/>
</dbReference>
<dbReference type="PROSITE" id="PS51898">
    <property type="entry name" value="TYR_RECOMBINASE"/>
    <property type="match status" value="1"/>
</dbReference>
<dbReference type="PANTHER" id="PTHR30349">
    <property type="entry name" value="PHAGE INTEGRASE-RELATED"/>
    <property type="match status" value="1"/>
</dbReference>
<evidence type="ECO:0000256" key="3">
    <source>
        <dbReference type="ARBA" id="ARBA00023172"/>
    </source>
</evidence>
<proteinExistence type="inferred from homology"/>
<dbReference type="Gene3D" id="1.10.150.130">
    <property type="match status" value="2"/>
</dbReference>
<evidence type="ECO:0000313" key="7">
    <source>
        <dbReference type="EMBL" id="XAN09173.1"/>
    </source>
</evidence>
<dbReference type="InterPro" id="IPR011010">
    <property type="entry name" value="DNA_brk_join_enz"/>
</dbReference>
<evidence type="ECO:0000259" key="5">
    <source>
        <dbReference type="PROSITE" id="PS51898"/>
    </source>
</evidence>
<reference evidence="7 8" key="1">
    <citation type="submission" date="2024-04" db="EMBL/GenBank/DDBJ databases">
        <title>Isolation of an actinomycete strain from pig manure.</title>
        <authorList>
            <person name="Gong T."/>
            <person name="Yu Z."/>
            <person name="An M."/>
            <person name="Wei C."/>
            <person name="Yang W."/>
            <person name="Liu L."/>
        </authorList>
    </citation>
    <scope>NUCLEOTIDE SEQUENCE [LARGE SCALE GENOMIC DNA]</scope>
    <source>
        <strain evidence="7 8">ZF39</strain>
    </source>
</reference>
<dbReference type="CDD" id="cd00397">
    <property type="entry name" value="DNA_BRE_C"/>
    <property type="match status" value="1"/>
</dbReference>
<evidence type="ECO:0000256" key="4">
    <source>
        <dbReference type="PROSITE-ProRule" id="PRU01248"/>
    </source>
</evidence>
<evidence type="ECO:0000313" key="8">
    <source>
        <dbReference type="Proteomes" id="UP001442841"/>
    </source>
</evidence>
<dbReference type="InterPro" id="IPR010998">
    <property type="entry name" value="Integrase_recombinase_N"/>
</dbReference>
<feature type="domain" description="Tyr recombinase" evidence="5">
    <location>
        <begin position="208"/>
        <end position="370"/>
    </location>
</feature>
<keyword evidence="2 4" id="KW-0238">DNA-binding</keyword>
<accession>A0ABZ3FSW9</accession>
<dbReference type="InterPro" id="IPR044068">
    <property type="entry name" value="CB"/>
</dbReference>
<organism evidence="7 8">
    <name type="scientific">Ammonicoccus fulvus</name>
    <dbReference type="NCBI Taxonomy" id="3138240"/>
    <lineage>
        <taxon>Bacteria</taxon>
        <taxon>Bacillati</taxon>
        <taxon>Actinomycetota</taxon>
        <taxon>Actinomycetes</taxon>
        <taxon>Propionibacteriales</taxon>
        <taxon>Propionibacteriaceae</taxon>
        <taxon>Ammonicoccus</taxon>
    </lineage>
</organism>
<gene>
    <name evidence="7" type="ORF">AADG42_18230</name>
</gene>
<dbReference type="EMBL" id="CP154795">
    <property type="protein sequence ID" value="XAN09173.1"/>
    <property type="molecule type" value="Genomic_DNA"/>
</dbReference>
<dbReference type="Gene3D" id="1.10.443.10">
    <property type="entry name" value="Intergrase catalytic core"/>
    <property type="match status" value="1"/>
</dbReference>
<dbReference type="Proteomes" id="UP001442841">
    <property type="component" value="Chromosome"/>
</dbReference>
<keyword evidence="3" id="KW-0233">DNA recombination</keyword>
<dbReference type="InterPro" id="IPR002104">
    <property type="entry name" value="Integrase_catalytic"/>
</dbReference>
<protein>
    <submittedName>
        <fullName evidence="7">Tyrosine-type recombinase/integrase</fullName>
    </submittedName>
</protein>
<evidence type="ECO:0000259" key="6">
    <source>
        <dbReference type="PROSITE" id="PS51900"/>
    </source>
</evidence>
<comment type="similarity">
    <text evidence="1">Belongs to the 'phage' integrase family.</text>
</comment>
<sequence>MTTTAEQWAAAIGELDQAHRHKFTEATLRRIRGQVRRFGADMAASGIGPWDPTPEQIDSWLDDTPDSTRYAHRAALRTFYRWAARVGRVQTDPTEPIVRRCRPRSAPTGWAGEIDAFLRHLRAAGRPETTISQRRHQLQRLAHQTGQADPWTMTTDDLADWVARHRWSLETRRAHRAGIRAFYAWAHETGRIDHDPAARLPMVKAAHPAPRPASEDAYAAALARAGDRERLMLRLAAELGMRRGEVAQVHSADLTRQRDGWWLHVRGKGGRPRTIPVPDGLAEAIRQRGAGYVFPGQDQGHLSAPYVGRMISQLLPAGVSMHALRHRFATRAYAVDRNVLAVQQLLGHVDPNTTQRYVQIPSSDLRRLVG</sequence>
<dbReference type="PROSITE" id="PS51900">
    <property type="entry name" value="CB"/>
    <property type="match status" value="2"/>
</dbReference>
<feature type="domain" description="Core-binding (CB)" evidence="6">
    <location>
        <begin position="108"/>
        <end position="187"/>
    </location>
</feature>
<dbReference type="RefSeq" id="WP_425310630.1">
    <property type="nucleotide sequence ID" value="NZ_CP154795.1"/>
</dbReference>
<dbReference type="Pfam" id="PF00589">
    <property type="entry name" value="Phage_integrase"/>
    <property type="match status" value="1"/>
</dbReference>
<evidence type="ECO:0000256" key="2">
    <source>
        <dbReference type="ARBA" id="ARBA00023125"/>
    </source>
</evidence>
<feature type="domain" description="Core-binding (CB)" evidence="6">
    <location>
        <begin position="1"/>
        <end position="84"/>
    </location>
</feature>
<keyword evidence="8" id="KW-1185">Reference proteome</keyword>